<feature type="binding site" evidence="3">
    <location>
        <position position="101"/>
    </location>
    <ligand>
        <name>Zn(2+)</name>
        <dbReference type="ChEBI" id="CHEBI:29105"/>
        <label>2</label>
    </ligand>
</feature>
<feature type="binding site" evidence="3">
    <location>
        <position position="90"/>
    </location>
    <ligand>
        <name>Zn(2+)</name>
        <dbReference type="ChEBI" id="CHEBI:29105"/>
        <label>1</label>
    </ligand>
</feature>
<feature type="binding site" evidence="3">
    <location>
        <position position="390"/>
    </location>
    <ligand>
        <name>Zn(2+)</name>
        <dbReference type="ChEBI" id="CHEBI:29105"/>
        <label>2</label>
    </ligand>
</feature>
<feature type="binding site" evidence="3">
    <location>
        <position position="135"/>
    </location>
    <ligand>
        <name>Zn(2+)</name>
        <dbReference type="ChEBI" id="CHEBI:29105"/>
        <label>2</label>
    </ligand>
</feature>
<dbReference type="InterPro" id="IPR002933">
    <property type="entry name" value="Peptidase_M20"/>
</dbReference>
<dbReference type="PIRSF" id="PIRSF001235">
    <property type="entry name" value="Amidase_carbamoylase"/>
    <property type="match status" value="1"/>
</dbReference>
<reference evidence="5" key="1">
    <citation type="submission" date="2017-12" db="EMBL/GenBank/DDBJ databases">
        <title>Sequencing the genomes of 1000 Actinobacteria strains.</title>
        <authorList>
            <person name="Klenk H.-P."/>
        </authorList>
    </citation>
    <scope>NUCLEOTIDE SEQUENCE [LARGE SCALE GENOMIC DNA]</scope>
    <source>
        <strain evidence="5">DSM 44228</strain>
    </source>
</reference>
<dbReference type="GO" id="GO:0016813">
    <property type="term" value="F:hydrolase activity, acting on carbon-nitrogen (but not peptide) bonds, in linear amidines"/>
    <property type="evidence" value="ECO:0007669"/>
    <property type="project" value="InterPro"/>
</dbReference>
<feature type="binding site" evidence="3">
    <location>
        <position position="101"/>
    </location>
    <ligand>
        <name>Zn(2+)</name>
        <dbReference type="ChEBI" id="CHEBI:29105"/>
        <label>1</label>
    </ligand>
</feature>
<sequence>MTGTYRRTTVPEIDGESLWQRLAELSVVGRATGGGVTRLALTEADAQGRRLVESWLAETGCEINHDAIGNTIAILPGTDPGLSPVLLGSHVDSVVNAGRFDGCLGVLGAVEVLRAVAAGPRPRRSLAVAVFTDEEGTRFGRDLLGSSVACGLLGPEEALAIADSEGRTVEHELRVHGLLGTAPLLVDRPPHAYLETHIEQGPVLLRENLPVAAVTGVVGTSWIRITLTGAAAHAGATPMEMRRDAGLAMSALRLRLHALTDDHPGLTVAVGAMNTLPQQVNVVPAAATLTVDLRASEEAVLAKAESAIRLLAEDAALTYGCELTTCERMSRTAPATFDPGMVDRVAGRIEAHGLPGRRLWSGAGHDAQQLATICPTAMVFVRSQRDGISHSPEEWSLPEDCTLGVQIMAEVAIDLLND</sequence>
<dbReference type="Pfam" id="PF07687">
    <property type="entry name" value="M20_dimer"/>
    <property type="match status" value="1"/>
</dbReference>
<feature type="binding site" evidence="3">
    <location>
        <position position="197"/>
    </location>
    <ligand>
        <name>Zn(2+)</name>
        <dbReference type="ChEBI" id="CHEBI:29105"/>
        <label>1</label>
    </ligand>
</feature>
<name>A0A2N3XZL2_SACSN</name>
<dbReference type="SUPFAM" id="SSF53187">
    <property type="entry name" value="Zn-dependent exopeptidases"/>
    <property type="match status" value="1"/>
</dbReference>
<evidence type="ECO:0000256" key="3">
    <source>
        <dbReference type="PIRSR" id="PIRSR001235-1"/>
    </source>
</evidence>
<dbReference type="SUPFAM" id="SSF55031">
    <property type="entry name" value="Bacterial exopeptidase dimerisation domain"/>
    <property type="match status" value="1"/>
</dbReference>
<dbReference type="GO" id="GO:0046872">
    <property type="term" value="F:metal ion binding"/>
    <property type="evidence" value="ECO:0007669"/>
    <property type="project" value="UniProtKB-KW"/>
</dbReference>
<dbReference type="Proteomes" id="UP000233786">
    <property type="component" value="Unassembled WGS sequence"/>
</dbReference>
<gene>
    <name evidence="5" type="ORF">A8926_3904</name>
</gene>
<evidence type="ECO:0000256" key="2">
    <source>
        <dbReference type="ARBA" id="ARBA00022801"/>
    </source>
</evidence>
<evidence type="ECO:0000256" key="1">
    <source>
        <dbReference type="ARBA" id="ARBA00006153"/>
    </source>
</evidence>
<dbReference type="Pfam" id="PF01546">
    <property type="entry name" value="Peptidase_M20"/>
    <property type="match status" value="1"/>
</dbReference>
<dbReference type="Gene3D" id="3.30.70.360">
    <property type="match status" value="1"/>
</dbReference>
<feature type="domain" description="Peptidase M20 dimerisation" evidence="4">
    <location>
        <begin position="216"/>
        <end position="317"/>
    </location>
</feature>
<dbReference type="PANTHER" id="PTHR32494:SF5">
    <property type="entry name" value="ALLANTOATE AMIDOHYDROLASE"/>
    <property type="match status" value="1"/>
</dbReference>
<keyword evidence="3" id="KW-0862">Zinc</keyword>
<dbReference type="NCBIfam" id="TIGR01879">
    <property type="entry name" value="hydantase"/>
    <property type="match status" value="1"/>
</dbReference>
<dbReference type="STRING" id="994479.GCA_000194155_03313"/>
<protein>
    <submittedName>
        <fullName evidence="5">N-carbamoyl-L-amino-acid hydrolase</fullName>
    </submittedName>
</protein>
<comment type="similarity">
    <text evidence="1">Belongs to the peptidase M20 family.</text>
</comment>
<dbReference type="EMBL" id="PJNB01000001">
    <property type="protein sequence ID" value="PKW16108.1"/>
    <property type="molecule type" value="Genomic_DNA"/>
</dbReference>
<dbReference type="PANTHER" id="PTHR32494">
    <property type="entry name" value="ALLANTOATE DEIMINASE-RELATED"/>
    <property type="match status" value="1"/>
</dbReference>
<keyword evidence="6" id="KW-1185">Reference proteome</keyword>
<keyword evidence="3" id="KW-0479">Metal-binding</keyword>
<dbReference type="InterPro" id="IPR036264">
    <property type="entry name" value="Bact_exopeptidase_dim_dom"/>
</dbReference>
<comment type="caution">
    <text evidence="5">The sequence shown here is derived from an EMBL/GenBank/DDBJ whole genome shotgun (WGS) entry which is preliminary data.</text>
</comment>
<dbReference type="InterPro" id="IPR011650">
    <property type="entry name" value="Peptidase_M20_dimer"/>
</dbReference>
<dbReference type="InterPro" id="IPR010158">
    <property type="entry name" value="Amidase_Cbmase"/>
</dbReference>
<evidence type="ECO:0000313" key="5">
    <source>
        <dbReference type="EMBL" id="PKW16108.1"/>
    </source>
</evidence>
<dbReference type="CDD" id="cd03884">
    <property type="entry name" value="M20_bAS"/>
    <property type="match status" value="1"/>
</dbReference>
<dbReference type="Gene3D" id="3.40.630.10">
    <property type="entry name" value="Zn peptidases"/>
    <property type="match status" value="1"/>
</dbReference>
<dbReference type="AlphaFoldDB" id="A0A2N3XZL2"/>
<comment type="cofactor">
    <cofactor evidence="3">
        <name>Zn(2+)</name>
        <dbReference type="ChEBI" id="CHEBI:29105"/>
    </cofactor>
    <text evidence="3">Binds 2 Zn(2+) ions per subunit.</text>
</comment>
<evidence type="ECO:0000313" key="6">
    <source>
        <dbReference type="Proteomes" id="UP000233786"/>
    </source>
</evidence>
<dbReference type="OrthoDB" id="9808195at2"/>
<keyword evidence="2 5" id="KW-0378">Hydrolase</keyword>
<proteinExistence type="inferred from homology"/>
<dbReference type="RefSeq" id="WP_010696293.1">
    <property type="nucleotide sequence ID" value="NZ_CP061007.1"/>
</dbReference>
<evidence type="ECO:0000259" key="4">
    <source>
        <dbReference type="Pfam" id="PF07687"/>
    </source>
</evidence>
<organism evidence="5 6">
    <name type="scientific">Saccharopolyspora spinosa</name>
    <dbReference type="NCBI Taxonomy" id="60894"/>
    <lineage>
        <taxon>Bacteria</taxon>
        <taxon>Bacillati</taxon>
        <taxon>Actinomycetota</taxon>
        <taxon>Actinomycetes</taxon>
        <taxon>Pseudonocardiales</taxon>
        <taxon>Pseudonocardiaceae</taxon>
        <taxon>Saccharopolyspora</taxon>
    </lineage>
</organism>
<accession>A0A2N3XZL2</accession>